<sequence>MFRFYLKSFFLIAAVIGTIFAFNYIIYTNHIHKGYDFHERISQILLQGKTAAGMYAFDSALAKRLYIEKAGKRKLDVLILGTSKVMLVGGDMLKGKKYYNAAILLASIKEYETMFYICEKNGFSADNILIEIDHRLFSKKHEKWNYLTIYDKYWEFLKWIYPDRDNTKSLSDRFKYFISKYENYFSISYMHQTIATIMAKQKTYDENIFSAQLDNPATYGFGWLISPDGRMHFPGGFRFSSQKDLNTSVEHWVASNDKDFYYKDQEISDELVNNFVDFVLFLKRIGKKVYFFVPPYNPILYNTIKDDPKYDIFLRVEKLIRKIGKENNIKVYGSFEPKGFTKDQYYDHWHSREEVMKTIFKNIDFDE</sequence>
<dbReference type="EMBL" id="PKTG01000075">
    <property type="protein sequence ID" value="PLX18015.1"/>
    <property type="molecule type" value="Genomic_DNA"/>
</dbReference>
<accession>A0A2N5ZH53</accession>
<comment type="caution">
    <text evidence="1">The sequence shown here is derived from an EMBL/GenBank/DDBJ whole genome shotgun (WGS) entry which is preliminary data.</text>
</comment>
<gene>
    <name evidence="1" type="ORF">C0601_05905</name>
</gene>
<evidence type="ECO:0008006" key="3">
    <source>
        <dbReference type="Google" id="ProtNLM"/>
    </source>
</evidence>
<dbReference type="AlphaFoldDB" id="A0A2N5ZH53"/>
<dbReference type="Proteomes" id="UP000234857">
    <property type="component" value="Unassembled WGS sequence"/>
</dbReference>
<name>A0A2N5ZH53_MUIH1</name>
<protein>
    <recommendedName>
        <fullName evidence="3">DUF1574 domain-containing protein</fullName>
    </recommendedName>
</protein>
<proteinExistence type="predicted"/>
<reference evidence="1 2" key="1">
    <citation type="submission" date="2017-11" db="EMBL/GenBank/DDBJ databases">
        <title>Genome-resolved metagenomics identifies genetic mobility, metabolic interactions, and unexpected diversity in perchlorate-reducing communities.</title>
        <authorList>
            <person name="Barnum T.P."/>
            <person name="Figueroa I.A."/>
            <person name="Carlstrom C.I."/>
            <person name="Lucas L.N."/>
            <person name="Engelbrektson A.L."/>
            <person name="Coates J.D."/>
        </authorList>
    </citation>
    <scope>NUCLEOTIDE SEQUENCE [LARGE SCALE GENOMIC DNA]</scope>
    <source>
        <strain evidence="1">BM706</strain>
    </source>
</reference>
<evidence type="ECO:0000313" key="1">
    <source>
        <dbReference type="EMBL" id="PLX18015.1"/>
    </source>
</evidence>
<evidence type="ECO:0000313" key="2">
    <source>
        <dbReference type="Proteomes" id="UP000234857"/>
    </source>
</evidence>
<organism evidence="1 2">
    <name type="scientific">Muiribacterium halophilum</name>
    <dbReference type="NCBI Taxonomy" id="2053465"/>
    <lineage>
        <taxon>Bacteria</taxon>
        <taxon>Candidatus Muiribacteriota</taxon>
        <taxon>Candidatus Muiribacteriia</taxon>
        <taxon>Candidatus Muiribacteriales</taxon>
        <taxon>Candidatus Muiribacteriaceae</taxon>
        <taxon>Candidatus Muiribacterium</taxon>
    </lineage>
</organism>